<dbReference type="EMBL" id="CMVM020000374">
    <property type="status" value="NOT_ANNOTATED_CDS"/>
    <property type="molecule type" value="Genomic_DNA"/>
</dbReference>
<dbReference type="EnsemblMetazoa" id="OVOC11510.1">
    <property type="protein sequence ID" value="OVOC11510.1"/>
    <property type="gene ID" value="WBGene00248319"/>
</dbReference>
<evidence type="ECO:0000313" key="2">
    <source>
        <dbReference type="EnsemblMetazoa" id="OVOC11510.1"/>
    </source>
</evidence>
<protein>
    <submittedName>
        <fullName evidence="2">Uncharacterized protein</fullName>
    </submittedName>
</protein>
<sequence>MSPMFDSEHGLAAMQEYSLEWCPRERFFCCILNHSKTPHQAEAFGVRDRHEKAQLCSLNLETDCLSHGQLYVACSEVGIPDNLYIYTDNGTTKNIVYPQRHHQNDPTDRKTTKIDSATATVRSSEGPSSRQFKATQQ</sequence>
<feature type="compositionally biased region" description="Polar residues" evidence="1">
    <location>
        <begin position="114"/>
        <end position="137"/>
    </location>
</feature>
<reference evidence="3" key="1">
    <citation type="submission" date="2013-10" db="EMBL/GenBank/DDBJ databases">
        <title>Genome sequencing of Onchocerca volvulus.</title>
        <authorList>
            <person name="Cotton J."/>
            <person name="Tsai J."/>
            <person name="Stanley E."/>
            <person name="Tracey A."/>
            <person name="Holroyd N."/>
            <person name="Lustigman S."/>
            <person name="Berriman M."/>
        </authorList>
    </citation>
    <scope>NUCLEOTIDE SEQUENCE</scope>
</reference>
<feature type="region of interest" description="Disordered" evidence="1">
    <location>
        <begin position="97"/>
        <end position="137"/>
    </location>
</feature>
<dbReference type="AlphaFoldDB" id="A0A8R1TL12"/>
<reference evidence="2" key="2">
    <citation type="submission" date="2022-06" db="UniProtKB">
        <authorList>
            <consortium name="EnsemblMetazoa"/>
        </authorList>
    </citation>
    <scope>IDENTIFICATION</scope>
</reference>
<feature type="compositionally biased region" description="Basic and acidic residues" evidence="1">
    <location>
        <begin position="102"/>
        <end position="113"/>
    </location>
</feature>
<name>A0A8R1TL12_ONCVO</name>
<organism evidence="2 3">
    <name type="scientific">Onchocerca volvulus</name>
    <dbReference type="NCBI Taxonomy" id="6282"/>
    <lineage>
        <taxon>Eukaryota</taxon>
        <taxon>Metazoa</taxon>
        <taxon>Ecdysozoa</taxon>
        <taxon>Nematoda</taxon>
        <taxon>Chromadorea</taxon>
        <taxon>Rhabditida</taxon>
        <taxon>Spirurina</taxon>
        <taxon>Spiruromorpha</taxon>
        <taxon>Filarioidea</taxon>
        <taxon>Onchocercidae</taxon>
        <taxon>Onchocerca</taxon>
    </lineage>
</organism>
<keyword evidence="3" id="KW-1185">Reference proteome</keyword>
<proteinExistence type="predicted"/>
<accession>A0A8R1TL12</accession>
<evidence type="ECO:0000313" key="3">
    <source>
        <dbReference type="Proteomes" id="UP000024404"/>
    </source>
</evidence>
<dbReference type="Proteomes" id="UP000024404">
    <property type="component" value="Unassembled WGS sequence"/>
</dbReference>
<evidence type="ECO:0000256" key="1">
    <source>
        <dbReference type="SAM" id="MobiDB-lite"/>
    </source>
</evidence>